<evidence type="ECO:0000313" key="3">
    <source>
        <dbReference type="EMBL" id="VEA73254.1"/>
    </source>
</evidence>
<dbReference type="Proteomes" id="UP000271603">
    <property type="component" value="Chromosome"/>
</dbReference>
<sequence>MAKTIPAQYEHAERWAFGDNEALADELVQLILNGTKTATCSNLDEDGIPQAGDIFVVVDGRGEPACAIRLTSVDVRSYDQVDEAHAFAEGEGDRTLAYWRREHRRFFEAYDLFTPDMTLILMHFAVVEAF</sequence>
<evidence type="ECO:0000313" key="2">
    <source>
        <dbReference type="EMBL" id="MBH1931464.1"/>
    </source>
</evidence>
<dbReference type="EMBL" id="LR134155">
    <property type="protein sequence ID" value="VEA73254.1"/>
    <property type="molecule type" value="Genomic_DNA"/>
</dbReference>
<dbReference type="Gene3D" id="3.10.400.10">
    <property type="entry name" value="Sulfate adenylyltransferase"/>
    <property type="match status" value="1"/>
</dbReference>
<dbReference type="EMBL" id="LR134493">
    <property type="protein sequence ID" value="VEI71348.1"/>
    <property type="molecule type" value="Genomic_DNA"/>
</dbReference>
<dbReference type="InterPro" id="IPR009326">
    <property type="entry name" value="DUF984"/>
</dbReference>
<accession>A0A447QT99</accession>
<dbReference type="RefSeq" id="WP_054307218.1">
    <property type="nucleotide sequence ID" value="NZ_CAMIPJ010000001.1"/>
</dbReference>
<dbReference type="Proteomes" id="UP000307968">
    <property type="component" value="Chromosome"/>
</dbReference>
<dbReference type="PANTHER" id="PTHR39203">
    <property type="entry name" value="CYTOPLASMIC PROTEIN-RELATED"/>
    <property type="match status" value="1"/>
</dbReference>
<evidence type="ECO:0000313" key="6">
    <source>
        <dbReference type="Proteomes" id="UP000271603"/>
    </source>
</evidence>
<dbReference type="EMBL" id="JADULK010000009">
    <property type="protein sequence ID" value="MBH1931464.1"/>
    <property type="molecule type" value="Genomic_DNA"/>
</dbReference>
<evidence type="ECO:0000313" key="5">
    <source>
        <dbReference type="EMBL" id="VTP61881.1"/>
    </source>
</evidence>
<dbReference type="EMBL" id="LR590463">
    <property type="protein sequence ID" value="VTP61881.1"/>
    <property type="molecule type" value="Genomic_DNA"/>
</dbReference>
<keyword evidence="9" id="KW-1185">Reference proteome</keyword>
<dbReference type="SMART" id="SM01022">
    <property type="entry name" value="ASCH"/>
    <property type="match status" value="1"/>
</dbReference>
<dbReference type="GeneID" id="61765445"/>
<protein>
    <submittedName>
        <fullName evidence="2 3">ASCH domain</fullName>
    </submittedName>
</protein>
<dbReference type="SUPFAM" id="SSF88697">
    <property type="entry name" value="PUA domain-like"/>
    <property type="match status" value="1"/>
</dbReference>
<evidence type="ECO:0000313" key="9">
    <source>
        <dbReference type="Proteomes" id="UP000624159"/>
    </source>
</evidence>
<proteinExistence type="predicted"/>
<reference evidence="2 9" key="2">
    <citation type="submission" date="2020-11" db="EMBL/GenBank/DDBJ databases">
        <title>Enhanced detection system for hospital associated transmission using whole genome sequencing surveillance.</title>
        <authorList>
            <person name="Harrison L.H."/>
            <person name="Van Tyne D."/>
            <person name="Marsh J.W."/>
            <person name="Griffith M.P."/>
            <person name="Snyder D.J."/>
            <person name="Cooper V.S."/>
            <person name="Mustapha M."/>
        </authorList>
    </citation>
    <scope>NUCLEOTIDE SEQUENCE [LARGE SCALE GENOMIC DNA]</scope>
    <source>
        <strain evidence="2 9">SER00230</strain>
    </source>
</reference>
<dbReference type="CDD" id="cd06553">
    <property type="entry name" value="ASCH_Ef3133_like"/>
    <property type="match status" value="1"/>
</dbReference>
<feature type="domain" description="ASCH" evidence="1">
    <location>
        <begin position="15"/>
        <end position="128"/>
    </location>
</feature>
<evidence type="ECO:0000313" key="4">
    <source>
        <dbReference type="EMBL" id="VEI71348.1"/>
    </source>
</evidence>
<dbReference type="PANTHER" id="PTHR39203:SF1">
    <property type="entry name" value="CYTOPLASMIC PROTEIN"/>
    <property type="match status" value="1"/>
</dbReference>
<dbReference type="Pfam" id="PF04266">
    <property type="entry name" value="ASCH"/>
    <property type="match status" value="1"/>
</dbReference>
<dbReference type="InterPro" id="IPR007374">
    <property type="entry name" value="ASCH_domain"/>
</dbReference>
<organism evidence="3 6">
    <name type="scientific">Serratia rubidaea</name>
    <name type="common">Serratia marinorubra</name>
    <dbReference type="NCBI Taxonomy" id="61652"/>
    <lineage>
        <taxon>Bacteria</taxon>
        <taxon>Pseudomonadati</taxon>
        <taxon>Pseudomonadota</taxon>
        <taxon>Gammaproteobacteria</taxon>
        <taxon>Enterobacterales</taxon>
        <taxon>Yersiniaceae</taxon>
        <taxon>Serratia</taxon>
    </lineage>
</organism>
<dbReference type="Proteomes" id="UP000281904">
    <property type="component" value="Chromosome"/>
</dbReference>
<evidence type="ECO:0000313" key="7">
    <source>
        <dbReference type="Proteomes" id="UP000281904"/>
    </source>
</evidence>
<evidence type="ECO:0000313" key="8">
    <source>
        <dbReference type="Proteomes" id="UP000307968"/>
    </source>
</evidence>
<gene>
    <name evidence="2" type="ORF">I5U13_17555</name>
    <name evidence="4" type="ORF">NCTC10036_04313</name>
    <name evidence="5" type="ORF">NCTC12971_02353</name>
    <name evidence="3" type="ORF">NCTC9419_04882</name>
</gene>
<dbReference type="Proteomes" id="UP000624159">
    <property type="component" value="Unassembled WGS sequence"/>
</dbReference>
<dbReference type="AlphaFoldDB" id="A0A447QT99"/>
<dbReference type="InterPro" id="IPR015947">
    <property type="entry name" value="PUA-like_sf"/>
</dbReference>
<dbReference type="PIRSF" id="PIRSF021320">
    <property type="entry name" value="DUF984"/>
    <property type="match status" value="1"/>
</dbReference>
<name>A0A447QT99_SERRU</name>
<reference evidence="6 7" key="1">
    <citation type="submission" date="2018-12" db="EMBL/GenBank/DDBJ databases">
        <authorList>
            <consortium name="Pathogen Informatics"/>
        </authorList>
    </citation>
    <scope>NUCLEOTIDE SEQUENCE [LARGE SCALE GENOMIC DNA]</scope>
    <source>
        <strain evidence="4 7">NCTC10036</strain>
        <strain evidence="5 8">NCTC12971</strain>
        <strain evidence="3 6">NCTC9419</strain>
    </source>
</reference>
<evidence type="ECO:0000259" key="1">
    <source>
        <dbReference type="SMART" id="SM01022"/>
    </source>
</evidence>